<feature type="transmembrane region" description="Helical" evidence="7">
    <location>
        <begin position="204"/>
        <end position="223"/>
    </location>
</feature>
<feature type="transmembrane region" description="Helical" evidence="7">
    <location>
        <begin position="53"/>
        <end position="75"/>
    </location>
</feature>
<evidence type="ECO:0000256" key="6">
    <source>
        <dbReference type="ARBA" id="ARBA00023136"/>
    </source>
</evidence>
<dbReference type="InterPro" id="IPR011701">
    <property type="entry name" value="MFS"/>
</dbReference>
<evidence type="ECO:0000256" key="3">
    <source>
        <dbReference type="ARBA" id="ARBA00022448"/>
    </source>
</evidence>
<evidence type="ECO:0000256" key="7">
    <source>
        <dbReference type="SAM" id="Phobius"/>
    </source>
</evidence>
<dbReference type="EMBL" id="QGMJ01000948">
    <property type="protein sequence ID" value="TVY32747.1"/>
    <property type="molecule type" value="Genomic_DNA"/>
</dbReference>
<dbReference type="SUPFAM" id="SSF103473">
    <property type="entry name" value="MFS general substrate transporter"/>
    <property type="match status" value="1"/>
</dbReference>
<gene>
    <name evidence="8" type="primary">BSC6_1</name>
    <name evidence="8" type="ORF">LSUB1_G007259</name>
</gene>
<dbReference type="GO" id="GO:0016020">
    <property type="term" value="C:membrane"/>
    <property type="evidence" value="ECO:0007669"/>
    <property type="project" value="TreeGrafter"/>
</dbReference>
<comment type="similarity">
    <text evidence="2">Belongs to the major facilitator superfamily.</text>
</comment>
<name>A0A8H8RCN8_9HELO</name>
<comment type="caution">
    <text evidence="8">The sequence shown here is derived from an EMBL/GenBank/DDBJ whole genome shotgun (WGS) entry which is preliminary data.</text>
</comment>
<keyword evidence="4 7" id="KW-0812">Transmembrane</keyword>
<keyword evidence="3" id="KW-0813">Transport</keyword>
<proteinExistence type="inferred from homology"/>
<dbReference type="PANTHER" id="PTHR23514:SF3">
    <property type="entry name" value="BYPASS OF STOP CODON PROTEIN 6"/>
    <property type="match status" value="1"/>
</dbReference>
<dbReference type="Pfam" id="PF07690">
    <property type="entry name" value="MFS_1"/>
    <property type="match status" value="1"/>
</dbReference>
<evidence type="ECO:0000256" key="5">
    <source>
        <dbReference type="ARBA" id="ARBA00022989"/>
    </source>
</evidence>
<keyword evidence="6 7" id="KW-0472">Membrane</keyword>
<dbReference type="PANTHER" id="PTHR23514">
    <property type="entry name" value="BYPASS OF STOP CODON PROTEIN 6"/>
    <property type="match status" value="1"/>
</dbReference>
<dbReference type="GO" id="GO:0022857">
    <property type="term" value="F:transmembrane transporter activity"/>
    <property type="evidence" value="ECO:0007669"/>
    <property type="project" value="InterPro"/>
</dbReference>
<dbReference type="InterPro" id="IPR051788">
    <property type="entry name" value="MFS_Transporter"/>
</dbReference>
<reference evidence="8 9" key="1">
    <citation type="submission" date="2018-05" db="EMBL/GenBank/DDBJ databases">
        <title>Genome sequencing and assembly of the regulated plant pathogen Lachnellula willkommii and related sister species for the development of diagnostic species identification markers.</title>
        <authorList>
            <person name="Giroux E."/>
            <person name="Bilodeau G."/>
        </authorList>
    </citation>
    <scope>NUCLEOTIDE SEQUENCE [LARGE SCALE GENOMIC DNA]</scope>
    <source>
        <strain evidence="8 9">CBS 197.66</strain>
    </source>
</reference>
<dbReference type="OrthoDB" id="3541836at2759"/>
<sequence>ITEAPDEETGQDSITATSLNDVAKQIVEKTKEKADAVQGTGGLEQWNKPRIDIYRYLATLYSFVIMGMNDAAYGLETFYDVNYTIISLVFLAPFVGYTLAAILNNRIHLKFGQLGVATIAPTCKIVAYVGTCAHPPYPVLPILFILAGFGNGLEDGGWNSWIGNMENANELLGLLHGAYGAGGTISPLIATAMVTKGNWPWYTFYYMMVGLAVIELLVCKLSFRKASGAIHRAASVRNNIAGESSTKEALKNHITWICAFFLLC</sequence>
<dbReference type="GO" id="GO:0012505">
    <property type="term" value="C:endomembrane system"/>
    <property type="evidence" value="ECO:0007669"/>
    <property type="project" value="UniProtKB-SubCell"/>
</dbReference>
<dbReference type="Gene3D" id="1.20.1250.20">
    <property type="entry name" value="MFS general substrate transporter like domains"/>
    <property type="match status" value="1"/>
</dbReference>
<accession>A0A8H8RCN8</accession>
<dbReference type="AlphaFoldDB" id="A0A8H8RCN8"/>
<evidence type="ECO:0000313" key="9">
    <source>
        <dbReference type="Proteomes" id="UP000462212"/>
    </source>
</evidence>
<dbReference type="Proteomes" id="UP000462212">
    <property type="component" value="Unassembled WGS sequence"/>
</dbReference>
<feature type="non-terminal residue" evidence="8">
    <location>
        <position position="1"/>
    </location>
</feature>
<evidence type="ECO:0000256" key="1">
    <source>
        <dbReference type="ARBA" id="ARBA00004127"/>
    </source>
</evidence>
<organism evidence="8 9">
    <name type="scientific">Lachnellula subtilissima</name>
    <dbReference type="NCBI Taxonomy" id="602034"/>
    <lineage>
        <taxon>Eukaryota</taxon>
        <taxon>Fungi</taxon>
        <taxon>Dikarya</taxon>
        <taxon>Ascomycota</taxon>
        <taxon>Pezizomycotina</taxon>
        <taxon>Leotiomycetes</taxon>
        <taxon>Helotiales</taxon>
        <taxon>Lachnaceae</taxon>
        <taxon>Lachnellula</taxon>
    </lineage>
</organism>
<evidence type="ECO:0000256" key="2">
    <source>
        <dbReference type="ARBA" id="ARBA00008335"/>
    </source>
</evidence>
<evidence type="ECO:0000256" key="4">
    <source>
        <dbReference type="ARBA" id="ARBA00022692"/>
    </source>
</evidence>
<comment type="subcellular location">
    <subcellularLocation>
        <location evidence="1">Endomembrane system</location>
        <topology evidence="1">Multi-pass membrane protein</topology>
    </subcellularLocation>
</comment>
<keyword evidence="5 7" id="KW-1133">Transmembrane helix</keyword>
<evidence type="ECO:0000313" key="8">
    <source>
        <dbReference type="EMBL" id="TVY32747.1"/>
    </source>
</evidence>
<feature type="transmembrane region" description="Helical" evidence="7">
    <location>
        <begin position="81"/>
        <end position="103"/>
    </location>
</feature>
<protein>
    <submittedName>
        <fullName evidence="8">Bypass of stop codon protein</fullName>
    </submittedName>
</protein>
<dbReference type="InterPro" id="IPR036259">
    <property type="entry name" value="MFS_trans_sf"/>
</dbReference>
<dbReference type="FunFam" id="1.20.1250.20:FF:000308">
    <property type="entry name" value="MFS efflux transporter"/>
    <property type="match status" value="1"/>
</dbReference>
<keyword evidence="9" id="KW-1185">Reference proteome</keyword>